<dbReference type="PaxDb" id="35128-Thaps268185"/>
<dbReference type="eggNOG" id="ENOG502QWU4">
    <property type="taxonomic scope" value="Eukaryota"/>
</dbReference>
<dbReference type="HOGENOM" id="CLU_466552_0_0_1"/>
<evidence type="ECO:0000313" key="2">
    <source>
        <dbReference type="EMBL" id="EED94622.1"/>
    </source>
</evidence>
<organism evidence="2 3">
    <name type="scientific">Thalassiosira pseudonana</name>
    <name type="common">Marine diatom</name>
    <name type="synonym">Cyclotella nana</name>
    <dbReference type="NCBI Taxonomy" id="35128"/>
    <lineage>
        <taxon>Eukaryota</taxon>
        <taxon>Sar</taxon>
        <taxon>Stramenopiles</taxon>
        <taxon>Ochrophyta</taxon>
        <taxon>Bacillariophyta</taxon>
        <taxon>Coscinodiscophyceae</taxon>
        <taxon>Thalassiosirophycidae</taxon>
        <taxon>Thalassiosirales</taxon>
        <taxon>Thalassiosiraceae</taxon>
        <taxon>Thalassiosira</taxon>
    </lineage>
</organism>
<dbReference type="InParanoid" id="B8BTL7"/>
<dbReference type="RefSeq" id="XP_002287179.1">
    <property type="nucleotide sequence ID" value="XM_002287143.1"/>
</dbReference>
<name>B8BTL7_THAPS</name>
<evidence type="ECO:0000313" key="3">
    <source>
        <dbReference type="Proteomes" id="UP000001449"/>
    </source>
</evidence>
<dbReference type="EMBL" id="CM000639">
    <property type="protein sequence ID" value="EED94622.1"/>
    <property type="molecule type" value="Genomic_DNA"/>
</dbReference>
<dbReference type="Proteomes" id="UP000001449">
    <property type="component" value="Chromosome 2"/>
</dbReference>
<dbReference type="KEGG" id="tps:THAPSDRAFT_268185"/>
<dbReference type="GeneID" id="7448639"/>
<reference evidence="2 3" key="2">
    <citation type="journal article" date="2008" name="Nature">
        <title>The Phaeodactylum genome reveals the evolutionary history of diatom genomes.</title>
        <authorList>
            <person name="Bowler C."/>
            <person name="Allen A.E."/>
            <person name="Badger J.H."/>
            <person name="Grimwood J."/>
            <person name="Jabbari K."/>
            <person name="Kuo A."/>
            <person name="Maheswari U."/>
            <person name="Martens C."/>
            <person name="Maumus F."/>
            <person name="Otillar R.P."/>
            <person name="Rayko E."/>
            <person name="Salamov A."/>
            <person name="Vandepoele K."/>
            <person name="Beszteri B."/>
            <person name="Gruber A."/>
            <person name="Heijde M."/>
            <person name="Katinka M."/>
            <person name="Mock T."/>
            <person name="Valentin K."/>
            <person name="Verret F."/>
            <person name="Berges J.A."/>
            <person name="Brownlee C."/>
            <person name="Cadoret J.P."/>
            <person name="Chiovitti A."/>
            <person name="Choi C.J."/>
            <person name="Coesel S."/>
            <person name="De Martino A."/>
            <person name="Detter J.C."/>
            <person name="Durkin C."/>
            <person name="Falciatore A."/>
            <person name="Fournet J."/>
            <person name="Haruta M."/>
            <person name="Huysman M.J."/>
            <person name="Jenkins B.D."/>
            <person name="Jiroutova K."/>
            <person name="Jorgensen R.E."/>
            <person name="Joubert Y."/>
            <person name="Kaplan A."/>
            <person name="Kroger N."/>
            <person name="Kroth P.G."/>
            <person name="La Roche J."/>
            <person name="Lindquist E."/>
            <person name="Lommer M."/>
            <person name="Martin-Jezequel V."/>
            <person name="Lopez P.J."/>
            <person name="Lucas S."/>
            <person name="Mangogna M."/>
            <person name="McGinnis K."/>
            <person name="Medlin L.K."/>
            <person name="Montsant A."/>
            <person name="Oudot-Le Secq M.P."/>
            <person name="Napoli C."/>
            <person name="Obornik M."/>
            <person name="Parker M.S."/>
            <person name="Petit J.L."/>
            <person name="Porcel B.M."/>
            <person name="Poulsen N."/>
            <person name="Robison M."/>
            <person name="Rychlewski L."/>
            <person name="Rynearson T.A."/>
            <person name="Schmutz J."/>
            <person name="Shapiro H."/>
            <person name="Siaut M."/>
            <person name="Stanley M."/>
            <person name="Sussman M.R."/>
            <person name="Taylor A.R."/>
            <person name="Vardi A."/>
            <person name="von Dassow P."/>
            <person name="Vyverman W."/>
            <person name="Willis A."/>
            <person name="Wyrwicz L.S."/>
            <person name="Rokhsar D.S."/>
            <person name="Weissenbach J."/>
            <person name="Armbrust E.V."/>
            <person name="Green B.R."/>
            <person name="Van de Peer Y."/>
            <person name="Grigoriev I.V."/>
        </authorList>
    </citation>
    <scope>NUCLEOTIDE SEQUENCE [LARGE SCALE GENOMIC DNA]</scope>
    <source>
        <strain evidence="2 3">CCMP1335</strain>
    </source>
</reference>
<keyword evidence="3" id="KW-1185">Reference proteome</keyword>
<protein>
    <submittedName>
        <fullName evidence="2">Uncharacterized protein</fullName>
    </submittedName>
</protein>
<feature type="compositionally biased region" description="Polar residues" evidence="1">
    <location>
        <begin position="367"/>
        <end position="379"/>
    </location>
</feature>
<evidence type="ECO:0000256" key="1">
    <source>
        <dbReference type="SAM" id="MobiDB-lite"/>
    </source>
</evidence>
<reference evidence="2 3" key="1">
    <citation type="journal article" date="2004" name="Science">
        <title>The genome of the diatom Thalassiosira pseudonana: ecology, evolution, and metabolism.</title>
        <authorList>
            <person name="Armbrust E.V."/>
            <person name="Berges J.A."/>
            <person name="Bowler C."/>
            <person name="Green B.R."/>
            <person name="Martinez D."/>
            <person name="Putnam N.H."/>
            <person name="Zhou S."/>
            <person name="Allen A.E."/>
            <person name="Apt K.E."/>
            <person name="Bechner M."/>
            <person name="Brzezinski M.A."/>
            <person name="Chaal B.K."/>
            <person name="Chiovitti A."/>
            <person name="Davis A.K."/>
            <person name="Demarest M.S."/>
            <person name="Detter J.C."/>
            <person name="Glavina T."/>
            <person name="Goodstein D."/>
            <person name="Hadi M.Z."/>
            <person name="Hellsten U."/>
            <person name="Hildebrand M."/>
            <person name="Jenkins B.D."/>
            <person name="Jurka J."/>
            <person name="Kapitonov V.V."/>
            <person name="Kroger N."/>
            <person name="Lau W.W."/>
            <person name="Lane T.W."/>
            <person name="Larimer F.W."/>
            <person name="Lippmeier J.C."/>
            <person name="Lucas S."/>
            <person name="Medina M."/>
            <person name="Montsant A."/>
            <person name="Obornik M."/>
            <person name="Parker M.S."/>
            <person name="Palenik B."/>
            <person name="Pazour G.J."/>
            <person name="Richardson P.M."/>
            <person name="Rynearson T.A."/>
            <person name="Saito M.A."/>
            <person name="Schwartz D.C."/>
            <person name="Thamatrakoln K."/>
            <person name="Valentin K."/>
            <person name="Vardi A."/>
            <person name="Wilkerson F.P."/>
            <person name="Rokhsar D.S."/>
        </authorList>
    </citation>
    <scope>NUCLEOTIDE SEQUENCE [LARGE SCALE GENOMIC DNA]</scope>
    <source>
        <strain evidence="2 3">CCMP1335</strain>
    </source>
</reference>
<gene>
    <name evidence="2" type="ORF">THAPSDRAFT_268185</name>
</gene>
<proteinExistence type="predicted"/>
<feature type="region of interest" description="Disordered" evidence="1">
    <location>
        <begin position="358"/>
        <end position="384"/>
    </location>
</feature>
<dbReference type="AlphaFoldDB" id="B8BTL7"/>
<sequence length="585" mass="64003">MNTDNSNSYGYSSWAADATTATNVNALHGLNNLNSFFQNNQAVAAPIQWPSCTHCQQIFVTNESLSEHVSACPMNSNTANTGAASMLDSNQLQQYLQMQQAQLNQQFQQQQAGGNPYCIPTLNTATLNAPAMNNYQGLNALQQGIELNESNDASRGDAFENMIDRLPAFRENNTAANYTMGVLKAPPVSDSTDFFPLTMPDDEKWLTPLHVFVRQYCAEVFVATPADVAAPCMGKRNPVMVGQIGIRCPYCSPKNNGMCGTAGTSDWDIARARENGVVYPSIVSRIYNGTINLLQRHLKSCAFVPPEVIAKYDELKSSNARSGASKKYWMESATRMGLIDTPDGIRLNKEVYLQNKQAAKREAGEADSSSPSNPTSVTGANAPPLVLPSDKRYTTAFTFHLMAQMQPCVFTEADRLGRRRNLDVGFAGLACRHCFGGYGNGRFFPSSIKTMSDASKTLDAIYKHVSKCQDCPADIKSGLSNLRDFHDNERSKMPFGNQRAFFTKIWGRLHDNDSVVPTMMPAPAATTSTDEVPALPALAMDAVKEDSKPTTADKLEGQSVDALQKMYAQFNRNNASMNKLVNEAA</sequence>
<accession>B8BTL7</accession>